<evidence type="ECO:0000256" key="4">
    <source>
        <dbReference type="ARBA" id="ARBA00022902"/>
    </source>
</evidence>
<gene>
    <name evidence="7" type="ORF">CUNI_LOCUS21900</name>
</gene>
<dbReference type="AlphaFoldDB" id="A0A8S4A822"/>
<protein>
    <recommendedName>
        <fullName evidence="6">BHLH domain-containing protein</fullName>
    </recommendedName>
</protein>
<keyword evidence="5" id="KW-0539">Nucleus</keyword>
<dbReference type="InterPro" id="IPR011598">
    <property type="entry name" value="bHLH_dom"/>
</dbReference>
<dbReference type="GO" id="GO:0005634">
    <property type="term" value="C:nucleus"/>
    <property type="evidence" value="ECO:0007669"/>
    <property type="project" value="UniProtKB-SubCell"/>
</dbReference>
<dbReference type="OrthoDB" id="6161578at2759"/>
<comment type="subcellular location">
    <subcellularLocation>
        <location evidence="1">Nucleus</location>
    </subcellularLocation>
</comment>
<dbReference type="Gene3D" id="4.10.280.10">
    <property type="entry name" value="Helix-loop-helix DNA-binding domain"/>
    <property type="match status" value="1"/>
</dbReference>
<dbReference type="SUPFAM" id="SSF47459">
    <property type="entry name" value="HLH, helix-loop-helix DNA-binding domain"/>
    <property type="match status" value="1"/>
</dbReference>
<accession>A0A8S4A822</accession>
<dbReference type="PANTHER" id="PTHR19290:SF162">
    <property type="entry name" value="TRANSCRIPTION FACTOR ATOH7"/>
    <property type="match status" value="1"/>
</dbReference>
<dbReference type="Pfam" id="PF00010">
    <property type="entry name" value="HLH"/>
    <property type="match status" value="1"/>
</dbReference>
<feature type="non-terminal residue" evidence="7">
    <location>
        <position position="1"/>
    </location>
</feature>
<evidence type="ECO:0000313" key="8">
    <source>
        <dbReference type="Proteomes" id="UP000678393"/>
    </source>
</evidence>
<name>A0A8S4A822_9EUPU</name>
<keyword evidence="2" id="KW-0217">Developmental protein</keyword>
<keyword evidence="3" id="KW-0221">Differentiation</keyword>
<evidence type="ECO:0000256" key="1">
    <source>
        <dbReference type="ARBA" id="ARBA00004123"/>
    </source>
</evidence>
<dbReference type="GO" id="GO:0007423">
    <property type="term" value="P:sensory organ development"/>
    <property type="evidence" value="ECO:0007669"/>
    <property type="project" value="TreeGrafter"/>
</dbReference>
<dbReference type="PANTHER" id="PTHR19290">
    <property type="entry name" value="BASIC HELIX-LOOP-HELIX PROTEIN NEUROGENIN-RELATED"/>
    <property type="match status" value="1"/>
</dbReference>
<dbReference type="PROSITE" id="PS50888">
    <property type="entry name" value="BHLH"/>
    <property type="match status" value="1"/>
</dbReference>
<feature type="domain" description="BHLH" evidence="6">
    <location>
        <begin position="1"/>
        <end position="50"/>
    </location>
</feature>
<evidence type="ECO:0000256" key="3">
    <source>
        <dbReference type="ARBA" id="ARBA00022782"/>
    </source>
</evidence>
<dbReference type="GO" id="GO:0046983">
    <property type="term" value="F:protein dimerization activity"/>
    <property type="evidence" value="ECO:0007669"/>
    <property type="project" value="InterPro"/>
</dbReference>
<dbReference type="GO" id="GO:0000981">
    <property type="term" value="F:DNA-binding transcription factor activity, RNA polymerase II-specific"/>
    <property type="evidence" value="ECO:0007669"/>
    <property type="project" value="TreeGrafter"/>
</dbReference>
<evidence type="ECO:0000256" key="5">
    <source>
        <dbReference type="ARBA" id="ARBA00023242"/>
    </source>
</evidence>
<dbReference type="SMART" id="SM00353">
    <property type="entry name" value="HLH"/>
    <property type="match status" value="1"/>
</dbReference>
<keyword evidence="8" id="KW-1185">Reference proteome</keyword>
<reference evidence="7" key="1">
    <citation type="submission" date="2021-04" db="EMBL/GenBank/DDBJ databases">
        <authorList>
            <consortium name="Molecular Ecology Group"/>
        </authorList>
    </citation>
    <scope>NUCLEOTIDE SEQUENCE</scope>
</reference>
<dbReference type="EMBL" id="CAJHNH020008521">
    <property type="protein sequence ID" value="CAG5136342.1"/>
    <property type="molecule type" value="Genomic_DNA"/>
</dbReference>
<keyword evidence="4" id="KW-0524">Neurogenesis</keyword>
<sequence>SNANARERKRMQSMNAAFDRLRGVIPSFGGHRKLSKYETLQMAQSYITALEDVLKQ</sequence>
<evidence type="ECO:0000259" key="6">
    <source>
        <dbReference type="PROSITE" id="PS50888"/>
    </source>
</evidence>
<dbReference type="Proteomes" id="UP000678393">
    <property type="component" value="Unassembled WGS sequence"/>
</dbReference>
<organism evidence="7 8">
    <name type="scientific">Candidula unifasciata</name>
    <dbReference type="NCBI Taxonomy" id="100452"/>
    <lineage>
        <taxon>Eukaryota</taxon>
        <taxon>Metazoa</taxon>
        <taxon>Spiralia</taxon>
        <taxon>Lophotrochozoa</taxon>
        <taxon>Mollusca</taxon>
        <taxon>Gastropoda</taxon>
        <taxon>Heterobranchia</taxon>
        <taxon>Euthyneura</taxon>
        <taxon>Panpulmonata</taxon>
        <taxon>Eupulmonata</taxon>
        <taxon>Stylommatophora</taxon>
        <taxon>Helicina</taxon>
        <taxon>Helicoidea</taxon>
        <taxon>Geomitridae</taxon>
        <taxon>Candidula</taxon>
    </lineage>
</organism>
<dbReference type="InterPro" id="IPR036638">
    <property type="entry name" value="HLH_DNA-bd_sf"/>
</dbReference>
<dbReference type="GO" id="GO:0070888">
    <property type="term" value="F:E-box binding"/>
    <property type="evidence" value="ECO:0007669"/>
    <property type="project" value="TreeGrafter"/>
</dbReference>
<evidence type="ECO:0000256" key="2">
    <source>
        <dbReference type="ARBA" id="ARBA00022473"/>
    </source>
</evidence>
<dbReference type="GO" id="GO:0061564">
    <property type="term" value="P:axon development"/>
    <property type="evidence" value="ECO:0007669"/>
    <property type="project" value="TreeGrafter"/>
</dbReference>
<dbReference type="GO" id="GO:0045944">
    <property type="term" value="P:positive regulation of transcription by RNA polymerase II"/>
    <property type="evidence" value="ECO:0007669"/>
    <property type="project" value="TreeGrafter"/>
</dbReference>
<dbReference type="InterPro" id="IPR050359">
    <property type="entry name" value="bHLH_transcription_factors"/>
</dbReference>
<comment type="caution">
    <text evidence="7">The sequence shown here is derived from an EMBL/GenBank/DDBJ whole genome shotgun (WGS) entry which is preliminary data.</text>
</comment>
<evidence type="ECO:0000313" key="7">
    <source>
        <dbReference type="EMBL" id="CAG5136342.1"/>
    </source>
</evidence>
<proteinExistence type="predicted"/>